<accession>A0A564HEP9</accession>
<evidence type="ECO:0000313" key="2">
    <source>
        <dbReference type="Proteomes" id="UP000317374"/>
    </source>
</evidence>
<sequence length="82" mass="9348">MTHHIEGLGKYQATMLKLYIYGYLNRIQSSRRVGSELQNRFTVIEDGLGLQIYFNNIACRDCSERSKCTTSKRGDSLPDATI</sequence>
<protein>
    <submittedName>
        <fullName evidence="1">Uncharacterized protein</fullName>
    </submittedName>
</protein>
<dbReference type="Proteomes" id="UP000317374">
    <property type="component" value="Unassembled WGS sequence"/>
</dbReference>
<evidence type="ECO:0000313" key="1">
    <source>
        <dbReference type="EMBL" id="VUS30991.1"/>
    </source>
</evidence>
<proteinExistence type="predicted"/>
<gene>
    <name evidence="1" type="ORF">SB6422_04129</name>
</gene>
<dbReference type="RefSeq" id="WP_185930780.1">
    <property type="nucleotide sequence ID" value="NZ_CABGGW010000003.1"/>
</dbReference>
<dbReference type="EMBL" id="CABGGW010000003">
    <property type="protein sequence ID" value="VUS30991.1"/>
    <property type="molecule type" value="Genomic_DNA"/>
</dbReference>
<reference evidence="1 2" key="1">
    <citation type="submission" date="2019-07" db="EMBL/GenBank/DDBJ databases">
        <authorList>
            <person name="Brisse S."/>
            <person name="Rodrigues C."/>
            <person name="Thorpe H."/>
        </authorList>
    </citation>
    <scope>NUCLEOTIDE SEQUENCE [LARGE SCALE GENOMIC DNA]</scope>
    <source>
        <strain evidence="1">SB6422</strain>
    </source>
</reference>
<dbReference type="AlphaFoldDB" id="A0A564HEP9"/>
<name>A0A564HEP9_9ENTR</name>
<organism evidence="1 2">
    <name type="scientific">Klebsiella huaxiensis</name>
    <dbReference type="NCBI Taxonomy" id="2153354"/>
    <lineage>
        <taxon>Bacteria</taxon>
        <taxon>Pseudomonadati</taxon>
        <taxon>Pseudomonadota</taxon>
        <taxon>Gammaproteobacteria</taxon>
        <taxon>Enterobacterales</taxon>
        <taxon>Enterobacteriaceae</taxon>
        <taxon>Klebsiella/Raoultella group</taxon>
        <taxon>Klebsiella</taxon>
    </lineage>
</organism>